<feature type="region of interest" description="Disordered" evidence="5">
    <location>
        <begin position="185"/>
        <end position="232"/>
    </location>
</feature>
<keyword evidence="3 6" id="KW-1133">Transmembrane helix</keyword>
<evidence type="ECO:0000256" key="3">
    <source>
        <dbReference type="ARBA" id="ARBA00022989"/>
    </source>
</evidence>
<dbReference type="Pfam" id="PF05154">
    <property type="entry name" value="TM2"/>
    <property type="match status" value="1"/>
</dbReference>
<reference evidence="8 9" key="1">
    <citation type="submission" date="2017-09" db="EMBL/GenBank/DDBJ databases">
        <title>Bacterial strain isolated from the female urinary microbiota.</title>
        <authorList>
            <person name="Thomas-White K."/>
            <person name="Kumar N."/>
            <person name="Forster S."/>
            <person name="Putonti C."/>
            <person name="Lawley T."/>
            <person name="Wolfe A.J."/>
        </authorList>
    </citation>
    <scope>NUCLEOTIDE SEQUENCE [LARGE SCALE GENOMIC DNA]</scope>
    <source>
        <strain evidence="8 9">UMB0680</strain>
    </source>
</reference>
<evidence type="ECO:0000313" key="8">
    <source>
        <dbReference type="EMBL" id="PMB97931.1"/>
    </source>
</evidence>
<dbReference type="AlphaFoldDB" id="A0A2N6PGX8"/>
<dbReference type="EMBL" id="PNFZ01000004">
    <property type="protein sequence ID" value="PMB97931.1"/>
    <property type="molecule type" value="Genomic_DNA"/>
</dbReference>
<protein>
    <submittedName>
        <fullName evidence="8">TM2 domain-containing protein</fullName>
    </submittedName>
</protein>
<comment type="subcellular location">
    <subcellularLocation>
        <location evidence="1">Membrane</location>
        <topology evidence="1">Multi-pass membrane protein</topology>
    </subcellularLocation>
</comment>
<organism evidence="8 9">
    <name type="scientific">Brevibacterium luteolum</name>
    <dbReference type="NCBI Taxonomy" id="199591"/>
    <lineage>
        <taxon>Bacteria</taxon>
        <taxon>Bacillati</taxon>
        <taxon>Actinomycetota</taxon>
        <taxon>Actinomycetes</taxon>
        <taxon>Micrococcales</taxon>
        <taxon>Brevibacteriaceae</taxon>
        <taxon>Brevibacterium</taxon>
    </lineage>
</organism>
<feature type="transmembrane region" description="Helical" evidence="6">
    <location>
        <begin position="107"/>
        <end position="130"/>
    </location>
</feature>
<feature type="transmembrane region" description="Helical" evidence="6">
    <location>
        <begin position="151"/>
        <end position="175"/>
    </location>
</feature>
<dbReference type="RefSeq" id="WP_102162275.1">
    <property type="nucleotide sequence ID" value="NZ_PNFZ01000004.1"/>
</dbReference>
<dbReference type="GO" id="GO:0016020">
    <property type="term" value="C:membrane"/>
    <property type="evidence" value="ECO:0007669"/>
    <property type="project" value="UniProtKB-SubCell"/>
</dbReference>
<proteinExistence type="predicted"/>
<evidence type="ECO:0000256" key="6">
    <source>
        <dbReference type="SAM" id="Phobius"/>
    </source>
</evidence>
<keyword evidence="9" id="KW-1185">Reference proteome</keyword>
<keyword evidence="4 6" id="KW-0472">Membrane</keyword>
<evidence type="ECO:0000313" key="9">
    <source>
        <dbReference type="Proteomes" id="UP000235703"/>
    </source>
</evidence>
<name>A0A2N6PGX8_9MICO</name>
<evidence type="ECO:0000256" key="2">
    <source>
        <dbReference type="ARBA" id="ARBA00022692"/>
    </source>
</evidence>
<feature type="region of interest" description="Disordered" evidence="5">
    <location>
        <begin position="1"/>
        <end position="74"/>
    </location>
</feature>
<feature type="compositionally biased region" description="Acidic residues" evidence="5">
    <location>
        <begin position="197"/>
        <end position="227"/>
    </location>
</feature>
<dbReference type="PANTHER" id="PTHR21016">
    <property type="entry name" value="BETA-AMYLOID BINDING PROTEIN-RELATED"/>
    <property type="match status" value="1"/>
</dbReference>
<dbReference type="Proteomes" id="UP000235703">
    <property type="component" value="Unassembled WGS sequence"/>
</dbReference>
<feature type="domain" description="TM2" evidence="7">
    <location>
        <begin position="78"/>
        <end position="126"/>
    </location>
</feature>
<dbReference type="PANTHER" id="PTHR21016:SF25">
    <property type="entry name" value="TM2 DOMAIN-CONTAINING PROTEIN DDB_G0277895-RELATED"/>
    <property type="match status" value="1"/>
</dbReference>
<feature type="transmembrane region" description="Helical" evidence="6">
    <location>
        <begin position="81"/>
        <end position="101"/>
    </location>
</feature>
<evidence type="ECO:0000256" key="5">
    <source>
        <dbReference type="SAM" id="MobiDB-lite"/>
    </source>
</evidence>
<keyword evidence="2 6" id="KW-0812">Transmembrane</keyword>
<evidence type="ECO:0000259" key="7">
    <source>
        <dbReference type="Pfam" id="PF05154"/>
    </source>
</evidence>
<accession>A0A2N6PGX8</accession>
<gene>
    <name evidence="8" type="ORF">CJ198_08930</name>
</gene>
<evidence type="ECO:0000256" key="1">
    <source>
        <dbReference type="ARBA" id="ARBA00004141"/>
    </source>
</evidence>
<dbReference type="InterPro" id="IPR007829">
    <property type="entry name" value="TM2"/>
</dbReference>
<comment type="caution">
    <text evidence="8">The sequence shown here is derived from an EMBL/GenBank/DDBJ whole genome shotgun (WGS) entry which is preliminary data.</text>
</comment>
<dbReference type="OrthoDB" id="2004788at2"/>
<evidence type="ECO:0000256" key="4">
    <source>
        <dbReference type="ARBA" id="ARBA00023136"/>
    </source>
</evidence>
<dbReference type="InterPro" id="IPR050932">
    <property type="entry name" value="TM2D1-3-like"/>
</dbReference>
<sequence>MSYQPDDGGTDRFPQQPPHDPSSAYQPPADAHSSQPGYSPAPQYGSQPQPAYGTPSPHPGAHAPGYGAQPEHPAGESDKSFLVTWLLAYFLGSFGADRFYLGKIGTAIAKLLTAGGLGIWALVDLIMVLVGATRDKQGRPLAGYQQHKKTAWIVTAILVALGFVLGIIMGVAGLFGAQSASTVRPADEPASQSAPEDPADSALEEEPPAVEEADAEEESAAETDDADSSGTDFASWADGAFGTFDPATETGSGDTVIDMPAGVSGVLITAKYSGDGNFIIQGLDESNASSGALPVNTIGAYEGTTFVSADGWDATSKLQVTATGTFEITLSPVSTAAAFSESGSGDTVMQYTEGAATVSFTHDGDGNFVVHENSGSDFGPDLLINEIGSYDGSIPLRSGPSILIVQADGSWTASAS</sequence>